<organism evidence="2">
    <name type="scientific">Arion vulgaris</name>
    <dbReference type="NCBI Taxonomy" id="1028688"/>
    <lineage>
        <taxon>Eukaryota</taxon>
        <taxon>Metazoa</taxon>
        <taxon>Spiralia</taxon>
        <taxon>Lophotrochozoa</taxon>
        <taxon>Mollusca</taxon>
        <taxon>Gastropoda</taxon>
        <taxon>Heterobranchia</taxon>
        <taxon>Euthyneura</taxon>
        <taxon>Panpulmonata</taxon>
        <taxon>Eupulmonata</taxon>
        <taxon>Stylommatophora</taxon>
        <taxon>Helicina</taxon>
        <taxon>Arionoidea</taxon>
        <taxon>Arionidae</taxon>
        <taxon>Arion</taxon>
    </lineage>
</organism>
<dbReference type="EMBL" id="HACG01021072">
    <property type="protein sequence ID" value="CEK67937.1"/>
    <property type="molecule type" value="Transcribed_RNA"/>
</dbReference>
<evidence type="ECO:0000313" key="1">
    <source>
        <dbReference type="EMBL" id="CEK67935.1"/>
    </source>
</evidence>
<reference evidence="2" key="1">
    <citation type="submission" date="2014-12" db="EMBL/GenBank/DDBJ databases">
        <title>Insight into the proteome of Arion vulgaris.</title>
        <authorList>
            <person name="Aradska J."/>
            <person name="Bulat T."/>
            <person name="Smidak R."/>
            <person name="Sarate P."/>
            <person name="Gangsoo J."/>
            <person name="Sialana F."/>
            <person name="Bilban M."/>
            <person name="Lubec G."/>
        </authorList>
    </citation>
    <scope>NUCLEOTIDE SEQUENCE</scope>
    <source>
        <tissue evidence="2">Skin</tissue>
    </source>
</reference>
<protein>
    <submittedName>
        <fullName evidence="2">Uncharacterized protein</fullName>
    </submittedName>
</protein>
<dbReference type="EMBL" id="HACG01021071">
    <property type="protein sequence ID" value="CEK67936.1"/>
    <property type="molecule type" value="Transcribed_RNA"/>
</dbReference>
<dbReference type="EMBL" id="HACG01021070">
    <property type="protein sequence ID" value="CEK67935.1"/>
    <property type="molecule type" value="Transcribed_RNA"/>
</dbReference>
<dbReference type="AlphaFoldDB" id="A0A0B6ZJB5"/>
<sequence length="77" mass="8979">MLSDGIPLDRESLVKQLDLLRYINMRLQNQKNVAETIDARLRNTRETNHRNTKPVQGKGFVSKIQYYPTTFPRGDDC</sequence>
<accession>A0A0B6ZJB5</accession>
<gene>
    <name evidence="2" type="primary">ORF64470</name>
    <name evidence="1" type="synonym">ORF64468</name>
    <name evidence="3" type="synonym">ORF64472</name>
</gene>
<evidence type="ECO:0000313" key="2">
    <source>
        <dbReference type="EMBL" id="CEK67936.1"/>
    </source>
</evidence>
<name>A0A0B6ZJB5_9EUPU</name>
<proteinExistence type="predicted"/>
<evidence type="ECO:0000313" key="3">
    <source>
        <dbReference type="EMBL" id="CEK67937.1"/>
    </source>
</evidence>